<comment type="caution">
    <text evidence="1">The sequence shown here is derived from an EMBL/GenBank/DDBJ whole genome shotgun (WGS) entry which is preliminary data.</text>
</comment>
<dbReference type="AlphaFoldDB" id="A0A928UZV0"/>
<organism evidence="1 2">
    <name type="scientific">Cellvibrio polysaccharolyticus</name>
    <dbReference type="NCBI Taxonomy" id="2082724"/>
    <lineage>
        <taxon>Bacteria</taxon>
        <taxon>Pseudomonadati</taxon>
        <taxon>Pseudomonadota</taxon>
        <taxon>Gammaproteobacteria</taxon>
        <taxon>Cellvibrionales</taxon>
        <taxon>Cellvibrionaceae</taxon>
        <taxon>Cellvibrio</taxon>
    </lineage>
</organism>
<name>A0A928UZV0_9GAMM</name>
<dbReference type="Pfam" id="PF04351">
    <property type="entry name" value="PilP"/>
    <property type="match status" value="1"/>
</dbReference>
<dbReference type="InterPro" id="IPR007446">
    <property type="entry name" value="PilP"/>
</dbReference>
<protein>
    <submittedName>
        <fullName evidence="1">Pilus assembly protein PilP</fullName>
    </submittedName>
</protein>
<reference evidence="1" key="1">
    <citation type="submission" date="2018-07" db="EMBL/GenBank/DDBJ databases">
        <title>Genome assembly of strain Ka43.</title>
        <authorList>
            <person name="Kukolya J."/>
            <person name="Nagy I."/>
            <person name="Horvath B."/>
            <person name="Toth A."/>
        </authorList>
    </citation>
    <scope>NUCLEOTIDE SEQUENCE</scope>
    <source>
        <strain evidence="1">KB43</strain>
    </source>
</reference>
<dbReference type="EMBL" id="PRDL01000001">
    <property type="protein sequence ID" value="MBE8716251.1"/>
    <property type="molecule type" value="Genomic_DNA"/>
</dbReference>
<dbReference type="PROSITE" id="PS51257">
    <property type="entry name" value="PROKAR_LIPOPROTEIN"/>
    <property type="match status" value="1"/>
</dbReference>
<proteinExistence type="predicted"/>
<gene>
    <name evidence="1" type="ORF">C4F51_03515</name>
</gene>
<keyword evidence="2" id="KW-1185">Reference proteome</keyword>
<evidence type="ECO:0000313" key="2">
    <source>
        <dbReference type="Proteomes" id="UP000652567"/>
    </source>
</evidence>
<evidence type="ECO:0000313" key="1">
    <source>
        <dbReference type="EMBL" id="MBE8716251.1"/>
    </source>
</evidence>
<dbReference type="Gene3D" id="2.30.30.830">
    <property type="match status" value="1"/>
</dbReference>
<sequence length="176" mass="19568">MIKKYIALPVVIFTGLLAGCDSARHHQDLVDFMEETKRRPQGQIEPLPSFKPYRPFAYGAMTLRSPFDKPVTEETASVKGGRTVEPDMNREREYLESFNIASLTMVGSLTKAGQLQILINDGQGGVHLVSKGNYLGRNHGKIIVADTSLIEVLEIVSDGASGWVERPRIIKLEEKE</sequence>
<dbReference type="RefSeq" id="WP_193907177.1">
    <property type="nucleotide sequence ID" value="NZ_PRDL01000001.1"/>
</dbReference>
<dbReference type="PIRSF" id="PIRSF016481">
    <property type="entry name" value="Pilus_assembly_PilP"/>
    <property type="match status" value="1"/>
</dbReference>
<dbReference type="Proteomes" id="UP000652567">
    <property type="component" value="Unassembled WGS sequence"/>
</dbReference>
<accession>A0A928UZV0</accession>